<dbReference type="Proteomes" id="UP000278164">
    <property type="component" value="Unassembled WGS sequence"/>
</dbReference>
<name>A0A3L7ZSS8_PARDI</name>
<dbReference type="EMBL" id="RAYI01000011">
    <property type="protein sequence ID" value="RLT74022.1"/>
    <property type="molecule type" value="Genomic_DNA"/>
</dbReference>
<dbReference type="OrthoDB" id="1099160at2"/>
<gene>
    <name evidence="1" type="ORF">D7V78_07260</name>
</gene>
<accession>A0A3L7ZSS8</accession>
<dbReference type="AlphaFoldDB" id="A0A3L7ZSS8"/>
<dbReference type="RefSeq" id="WP_121735644.1">
    <property type="nucleotide sequence ID" value="NZ_QXXG01000009.1"/>
</dbReference>
<evidence type="ECO:0000313" key="2">
    <source>
        <dbReference type="Proteomes" id="UP000278164"/>
    </source>
</evidence>
<reference evidence="1 2" key="1">
    <citation type="submission" date="2018-09" db="EMBL/GenBank/DDBJ databases">
        <title>Murine metabolic-syndrome-specific gut microbial biobank.</title>
        <authorList>
            <person name="Liu C."/>
        </authorList>
    </citation>
    <scope>NUCLEOTIDE SEQUENCE [LARGE SCALE GENOMIC DNA]</scope>
    <source>
        <strain evidence="1 2">8-P5</strain>
    </source>
</reference>
<evidence type="ECO:0000313" key="1">
    <source>
        <dbReference type="EMBL" id="RLT74022.1"/>
    </source>
</evidence>
<proteinExistence type="predicted"/>
<protein>
    <submittedName>
        <fullName evidence="1">Uncharacterized protein</fullName>
    </submittedName>
</protein>
<sequence length="139" mass="16644">MEKENIDPKLVLALMEREICRRALLMHMLMQGYEHFVSIHMLKQSMKARKFTYEEAERFADVLERHTGIKVAPERFIRNEDEDANELLEHYTELERMRNSQLSDTMRPIHDGFNRYLHHNLHVDVTHATRLCGLPWKLS</sequence>
<organism evidence="1 2">
    <name type="scientific">Parabacteroides distasonis</name>
    <dbReference type="NCBI Taxonomy" id="823"/>
    <lineage>
        <taxon>Bacteria</taxon>
        <taxon>Pseudomonadati</taxon>
        <taxon>Bacteroidota</taxon>
        <taxon>Bacteroidia</taxon>
        <taxon>Bacteroidales</taxon>
        <taxon>Tannerellaceae</taxon>
        <taxon>Parabacteroides</taxon>
    </lineage>
</organism>
<comment type="caution">
    <text evidence="1">The sequence shown here is derived from an EMBL/GenBank/DDBJ whole genome shotgun (WGS) entry which is preliminary data.</text>
</comment>